<comment type="caution">
    <text evidence="4">The sequence shown here is derived from an EMBL/GenBank/DDBJ whole genome shotgun (WGS) entry which is preliminary data.</text>
</comment>
<dbReference type="PROSITE" id="PS50082">
    <property type="entry name" value="WD_REPEATS_2"/>
    <property type="match status" value="1"/>
</dbReference>
<dbReference type="PROSITE" id="PS00678">
    <property type="entry name" value="WD_REPEATS_1"/>
    <property type="match status" value="1"/>
</dbReference>
<name>A0ABS2HMB7_9VIBR</name>
<dbReference type="Proteomes" id="UP000809621">
    <property type="component" value="Unassembled WGS sequence"/>
</dbReference>
<evidence type="ECO:0000256" key="2">
    <source>
        <dbReference type="ARBA" id="ARBA00022737"/>
    </source>
</evidence>
<evidence type="ECO:0000256" key="3">
    <source>
        <dbReference type="PROSITE-ProRule" id="PRU00221"/>
    </source>
</evidence>
<keyword evidence="1 3" id="KW-0853">WD repeat</keyword>
<dbReference type="SMART" id="SM00320">
    <property type="entry name" value="WD40"/>
    <property type="match status" value="6"/>
</dbReference>
<dbReference type="InterPro" id="IPR001680">
    <property type="entry name" value="WD40_rpt"/>
</dbReference>
<organism evidence="4 5">
    <name type="scientific">Vibrio ulleungensis</name>
    <dbReference type="NCBI Taxonomy" id="2807619"/>
    <lineage>
        <taxon>Bacteria</taxon>
        <taxon>Pseudomonadati</taxon>
        <taxon>Pseudomonadota</taxon>
        <taxon>Gammaproteobacteria</taxon>
        <taxon>Vibrionales</taxon>
        <taxon>Vibrionaceae</taxon>
        <taxon>Vibrio</taxon>
    </lineage>
</organism>
<dbReference type="PANTHER" id="PTHR19879">
    <property type="entry name" value="TRANSCRIPTION INITIATION FACTOR TFIID"/>
    <property type="match status" value="1"/>
</dbReference>
<keyword evidence="2" id="KW-0677">Repeat</keyword>
<evidence type="ECO:0000256" key="1">
    <source>
        <dbReference type="ARBA" id="ARBA00022574"/>
    </source>
</evidence>
<dbReference type="Gene3D" id="2.130.10.10">
    <property type="entry name" value="YVTN repeat-like/Quinoprotein amine dehydrogenase"/>
    <property type="match status" value="2"/>
</dbReference>
<feature type="repeat" description="WD" evidence="3">
    <location>
        <begin position="158"/>
        <end position="199"/>
    </location>
</feature>
<protein>
    <recommendedName>
        <fullName evidence="6">Lipoprotein</fullName>
    </recommendedName>
</protein>
<dbReference type="InterPro" id="IPR019775">
    <property type="entry name" value="WD40_repeat_CS"/>
</dbReference>
<reference evidence="4 5" key="1">
    <citation type="submission" date="2021-02" db="EMBL/GenBank/DDBJ databases">
        <authorList>
            <person name="Park J.-S."/>
        </authorList>
    </citation>
    <scope>NUCLEOTIDE SEQUENCE [LARGE SCALE GENOMIC DNA]</scope>
    <source>
        <strain evidence="4 5">188UL20-2</strain>
    </source>
</reference>
<dbReference type="Pfam" id="PF00400">
    <property type="entry name" value="WD40"/>
    <property type="match status" value="1"/>
</dbReference>
<keyword evidence="5" id="KW-1185">Reference proteome</keyword>
<dbReference type="EMBL" id="JAFEUM010000005">
    <property type="protein sequence ID" value="MBM7037277.1"/>
    <property type="molecule type" value="Genomic_DNA"/>
</dbReference>
<dbReference type="PROSITE" id="PS50294">
    <property type="entry name" value="WD_REPEATS_REGION"/>
    <property type="match status" value="1"/>
</dbReference>
<evidence type="ECO:0000313" key="5">
    <source>
        <dbReference type="Proteomes" id="UP000809621"/>
    </source>
</evidence>
<accession>A0ABS2HMB7</accession>
<dbReference type="InterPro" id="IPR011047">
    <property type="entry name" value="Quinoprotein_ADH-like_sf"/>
</dbReference>
<evidence type="ECO:0000313" key="4">
    <source>
        <dbReference type="EMBL" id="MBM7037277.1"/>
    </source>
</evidence>
<dbReference type="PROSITE" id="PS51257">
    <property type="entry name" value="PROKAR_LIPOPROTEIN"/>
    <property type="match status" value="1"/>
</dbReference>
<dbReference type="InterPro" id="IPR015943">
    <property type="entry name" value="WD40/YVTN_repeat-like_dom_sf"/>
</dbReference>
<dbReference type="PANTHER" id="PTHR19879:SF9">
    <property type="entry name" value="TRANSCRIPTION INITIATION FACTOR TFIID SUBUNIT 5"/>
    <property type="match status" value="1"/>
</dbReference>
<evidence type="ECO:0008006" key="6">
    <source>
        <dbReference type="Google" id="ProtNLM"/>
    </source>
</evidence>
<dbReference type="SUPFAM" id="SSF50998">
    <property type="entry name" value="Quinoprotein alcohol dehydrogenase-like"/>
    <property type="match status" value="1"/>
</dbReference>
<proteinExistence type="predicted"/>
<dbReference type="RefSeq" id="WP_205158843.1">
    <property type="nucleotide sequence ID" value="NZ_JAFEUM010000005.1"/>
</dbReference>
<gene>
    <name evidence="4" type="ORF">JQC93_12760</name>
</gene>
<sequence>MKKTILNVASVLCVIFVLAGCFFKTQQLNQWQLADDTTSSLALSRDGRFSIAYSKQDHLILWDLLQNKQLAHLGAQDPSSSEVTRIRFSDNGQYAITATQMNFAVWELAWSQSLGLWSISDGTIRDLDVANNGEHVLLGLTNGKAIYVNVATGRRLEFLAHREKVNTVALSSNGRYALSGGNDYFAYLWDTQTGQALFQFEHQARVNRVALDRDGRWAFTSDANDAFIWDIKTGEKVSTLSTFLRQQVFSTARFSDDGQQLITGTPAGKVAVWDVASGKKRQGWSVEPNKESRPAIAVVYDATFTPNNSIVAGSSAGIVQEWEMP</sequence>